<feature type="transmembrane region" description="Helical" evidence="1">
    <location>
        <begin position="168"/>
        <end position="193"/>
    </location>
</feature>
<feature type="transmembrane region" description="Helical" evidence="1">
    <location>
        <begin position="124"/>
        <end position="148"/>
    </location>
</feature>
<dbReference type="InterPro" id="IPR050623">
    <property type="entry name" value="Glucan_succinyl_AcylTrfase"/>
</dbReference>
<protein>
    <recommendedName>
        <fullName evidence="4">DUF998 domain-containing protein</fullName>
    </recommendedName>
</protein>
<keyword evidence="1" id="KW-0472">Membrane</keyword>
<feature type="transmembrane region" description="Helical" evidence="1">
    <location>
        <begin position="261"/>
        <end position="280"/>
    </location>
</feature>
<evidence type="ECO:0000313" key="2">
    <source>
        <dbReference type="EMBL" id="VDC51379.1"/>
    </source>
</evidence>
<gene>
    <name evidence="2" type="ORF">BREV_BREV_00447</name>
</gene>
<feature type="transmembrane region" description="Helical" evidence="1">
    <location>
        <begin position="200"/>
        <end position="224"/>
    </location>
</feature>
<accession>A0A7Z9C7W9</accession>
<dbReference type="AlphaFoldDB" id="A0A7Z9C7W9"/>
<evidence type="ECO:0000256" key="1">
    <source>
        <dbReference type="SAM" id="Phobius"/>
    </source>
</evidence>
<keyword evidence="1" id="KW-1133">Transmembrane helix</keyword>
<sequence length="337" mass="36297">MVYGLDQWATIVAILGFGSKHLRSRGGPVLKYLTEATFPLYLAHQTILVAAVWIIRPARLPVGLEALFLLLITFAGSFAVFEVVKRIPAIRPLWGLKPLDGRPWPVDLAALRRPTARYHRRRRLLAIGVAAPLLALTVVAAAIAAYPGFDNATQYLSELGGATAPAPIIFNGGVFVAGVMAALAGIGFGLAVYALTEKRIAAAVIAVVFVLAGAGMSASTLYPWPDPRHMIINLALGIQLAPVLLLWGLASRRDAPRLKIFLAATFVIMAILTVVTKHLVFPGTVNDDNVGWWERAYAIVLVCWVGIAAWVLDRKLLQDAVKFPQRLPDAAPAVKPG</sequence>
<organism evidence="2 3">
    <name type="scientific">Brevundimonas mediterranea</name>
    <dbReference type="NCBI Taxonomy" id="74329"/>
    <lineage>
        <taxon>Bacteria</taxon>
        <taxon>Pseudomonadati</taxon>
        <taxon>Pseudomonadota</taxon>
        <taxon>Alphaproteobacteria</taxon>
        <taxon>Caulobacterales</taxon>
        <taxon>Caulobacteraceae</taxon>
        <taxon>Brevundimonas</taxon>
    </lineage>
</organism>
<feature type="transmembrane region" description="Helical" evidence="1">
    <location>
        <begin position="292"/>
        <end position="312"/>
    </location>
</feature>
<dbReference type="Pfam" id="PF06197">
    <property type="entry name" value="DUF998"/>
    <property type="match status" value="1"/>
</dbReference>
<evidence type="ECO:0000313" key="3">
    <source>
        <dbReference type="Proteomes" id="UP000289220"/>
    </source>
</evidence>
<dbReference type="InterPro" id="IPR009339">
    <property type="entry name" value="DUF998"/>
</dbReference>
<evidence type="ECO:0008006" key="4">
    <source>
        <dbReference type="Google" id="ProtNLM"/>
    </source>
</evidence>
<reference evidence="2 3" key="1">
    <citation type="submission" date="2018-11" db="EMBL/GenBank/DDBJ databases">
        <authorList>
            <person name="Peiro R."/>
            <person name="Begona"/>
            <person name="Cbmso G."/>
            <person name="Lopez M."/>
            <person name="Gonzalez S."/>
            <person name="Sacristan E."/>
            <person name="Castillo E."/>
        </authorList>
    </citation>
    <scope>NUCLEOTIDE SEQUENCE [LARGE SCALE GENOMIC DNA]</scope>
    <source>
        <strain evidence="2">Brev_genome</strain>
    </source>
</reference>
<keyword evidence="1" id="KW-0812">Transmembrane</keyword>
<dbReference type="PANTHER" id="PTHR36927:SF3">
    <property type="entry name" value="GLUCANS BIOSYNTHESIS PROTEIN C"/>
    <property type="match status" value="1"/>
</dbReference>
<proteinExistence type="predicted"/>
<keyword evidence="3" id="KW-1185">Reference proteome</keyword>
<name>A0A7Z9C7W9_9CAUL</name>
<dbReference type="Proteomes" id="UP000289220">
    <property type="component" value="Unassembled WGS sequence"/>
</dbReference>
<feature type="transmembrane region" description="Helical" evidence="1">
    <location>
        <begin position="230"/>
        <end position="249"/>
    </location>
</feature>
<feature type="transmembrane region" description="Helical" evidence="1">
    <location>
        <begin position="67"/>
        <end position="84"/>
    </location>
</feature>
<dbReference type="PANTHER" id="PTHR36927">
    <property type="entry name" value="BLR4337 PROTEIN"/>
    <property type="match status" value="1"/>
</dbReference>
<comment type="caution">
    <text evidence="2">The sequence shown here is derived from an EMBL/GenBank/DDBJ whole genome shotgun (WGS) entry which is preliminary data.</text>
</comment>
<dbReference type="EMBL" id="UXHF01000006">
    <property type="protein sequence ID" value="VDC51379.1"/>
    <property type="molecule type" value="Genomic_DNA"/>
</dbReference>